<feature type="compositionally biased region" description="Pro residues" evidence="1">
    <location>
        <begin position="64"/>
        <end position="75"/>
    </location>
</feature>
<name>A0A132MIE7_9ACTN</name>
<sequence>MVQVWTTDRLPDPPARWPSELRLHPVRRDHQAVAGTPRVSLPHRPAQVVACADRGTPSRRCPALTPPPAPAPLDPAHPDLGRWQSATRSH</sequence>
<dbReference type="PATRIC" id="fig|1469144.8.peg.334"/>
<evidence type="ECO:0000256" key="1">
    <source>
        <dbReference type="SAM" id="MobiDB-lite"/>
    </source>
</evidence>
<protein>
    <submittedName>
        <fullName evidence="2">Uncharacterized protein</fullName>
    </submittedName>
</protein>
<comment type="caution">
    <text evidence="2">The sequence shown here is derived from an EMBL/GenBank/DDBJ whole genome shotgun (WGS) entry which is preliminary data.</text>
</comment>
<evidence type="ECO:0000313" key="2">
    <source>
        <dbReference type="EMBL" id="KWW97616.1"/>
    </source>
</evidence>
<dbReference type="AlphaFoldDB" id="A0A132MIE7"/>
<dbReference type="Proteomes" id="UP000070659">
    <property type="component" value="Unassembled WGS sequence"/>
</dbReference>
<feature type="region of interest" description="Disordered" evidence="1">
    <location>
        <begin position="52"/>
        <end position="90"/>
    </location>
</feature>
<proteinExistence type="predicted"/>
<evidence type="ECO:0000313" key="3">
    <source>
        <dbReference type="Proteomes" id="UP000070659"/>
    </source>
</evidence>
<accession>A0A132MIE7</accession>
<organism evidence="2 3">
    <name type="scientific">Carbonactinospora thermoautotrophica</name>
    <dbReference type="NCBI Taxonomy" id="1469144"/>
    <lineage>
        <taxon>Bacteria</taxon>
        <taxon>Bacillati</taxon>
        <taxon>Actinomycetota</taxon>
        <taxon>Actinomycetes</taxon>
        <taxon>Kitasatosporales</taxon>
        <taxon>Carbonactinosporaceae</taxon>
        <taxon>Carbonactinospora</taxon>
    </lineage>
</organism>
<gene>
    <name evidence="2" type="ORF">TH66_18810</name>
</gene>
<dbReference type="EMBL" id="JYIJ01000019">
    <property type="protein sequence ID" value="KWW97616.1"/>
    <property type="molecule type" value="Genomic_DNA"/>
</dbReference>
<reference evidence="2 3" key="1">
    <citation type="submission" date="2015-02" db="EMBL/GenBank/DDBJ databases">
        <title>Physiological reanalysis, assessment of diazotrophy, and genome sequences of multiple isolates of Streptomyces thermoautotrophicus.</title>
        <authorList>
            <person name="MacKellar D.C."/>
            <person name="Lieber L."/>
            <person name="Norman J."/>
            <person name="Bolger A."/>
            <person name="Tobin C."/>
            <person name="Murray J.W."/>
            <person name="Prell J."/>
        </authorList>
    </citation>
    <scope>NUCLEOTIDE SEQUENCE [LARGE SCALE GENOMIC DNA]</scope>
    <source>
        <strain evidence="2 3">UBT1</strain>
    </source>
</reference>